<dbReference type="PRINTS" id="PR00344">
    <property type="entry name" value="BCTRLSENSOR"/>
</dbReference>
<accession>S6AKJ5</accession>
<dbReference type="AlphaFoldDB" id="S6AKJ5"/>
<dbReference type="NCBIfam" id="TIGR02916">
    <property type="entry name" value="PEP_his_kin"/>
    <property type="match status" value="1"/>
</dbReference>
<keyword evidence="7" id="KW-0472">Membrane</keyword>
<name>S6AKJ5_SULDS</name>
<organism evidence="9 10">
    <name type="scientific">Sulfuricella denitrificans (strain DSM 22764 / NBRC 105220 / skB26)</name>
    <dbReference type="NCBI Taxonomy" id="1163617"/>
    <lineage>
        <taxon>Bacteria</taxon>
        <taxon>Pseudomonadati</taxon>
        <taxon>Pseudomonadota</taxon>
        <taxon>Betaproteobacteria</taxon>
        <taxon>Nitrosomonadales</taxon>
        <taxon>Sulfuricellaceae</taxon>
        <taxon>Sulfuricella</taxon>
    </lineage>
</organism>
<dbReference type="EMBL" id="AP013066">
    <property type="protein sequence ID" value="BAN35124.1"/>
    <property type="molecule type" value="Genomic_DNA"/>
</dbReference>
<dbReference type="Gene3D" id="3.30.450.40">
    <property type="match status" value="1"/>
</dbReference>
<evidence type="ECO:0000256" key="7">
    <source>
        <dbReference type="SAM" id="Phobius"/>
    </source>
</evidence>
<dbReference type="InterPro" id="IPR050980">
    <property type="entry name" value="2C_sensor_his_kinase"/>
</dbReference>
<dbReference type="Gene3D" id="3.30.565.10">
    <property type="entry name" value="Histidine kinase-like ATPase, C-terminal domain"/>
    <property type="match status" value="1"/>
</dbReference>
<keyword evidence="5 9" id="KW-0418">Kinase</keyword>
<dbReference type="SUPFAM" id="SSF55874">
    <property type="entry name" value="ATPase domain of HSP90 chaperone/DNA topoisomerase II/histidine kinase"/>
    <property type="match status" value="1"/>
</dbReference>
<proteinExistence type="predicted"/>
<keyword evidence="10" id="KW-1185">Reference proteome</keyword>
<sequence length="704" mass="78593">MLTSISVISYTAAALAYLVLFGLSLTSWRGRTPGKLLALACLTSALWSGAVAYYAAHGYQSTLGSDLLEVLRNGIWTFFLLTLLGPFRQVEGRSFMSVRPVTVILAGFYLFLLLGLVYSYYNFYAVSGFPLGTMGFLTGIVGRVMMAIIGIALVEQIYRNAPPNERWGIVFLCLGVGGAFAYDFYLYSEAMVFGRVDVGLWNARGVVNVLVVPLVAISATRDPNWSLNLSISRQVILSSTALFGAGVYLLAMAATGYYIRNFGGNWGTVLQVAFFFGALVLLFLVWFSRRLRSWLRVFISKHFFSYNYDYREEWLRFTRTLSDGRHGLGERTIQAVADLVESPGGALWVSKESGNCEFLVHWNMPMASGAEPLNSAFCHFLESKHWVIDLQDYSLHPERYAKLVIPQWLNAIPKASLVIPLIHYGRLFGFVVLAQPRSRIKLNWEVNDLLKIAGCQAASHLAQQEADNSLLVARQFASFNRMSTFVVHDLKNLVTQLALLLSNADAHKSKPEFQKDMVETLEHSVNKMTGLLEKINECSLKLRSGEPMNEEHTSLPMDKLLQHAVVAHSASKPKPALEILDGTLEVHANWTRLERVIGHLIQNAIEATPKDGQVLVRLSRQEDTAIIEVKDTGHGMSEEFIRERLFKPFDSTKAAGMGIGVFEIREYVRELEGQLEVASQPSNGTTFRVILPLHFQDQTVAQPA</sequence>
<dbReference type="eggNOG" id="COG4191">
    <property type="taxonomic scope" value="Bacteria"/>
</dbReference>
<protein>
    <recommendedName>
        <fullName evidence="2">histidine kinase</fullName>
        <ecNumber evidence="2">2.7.13.3</ecNumber>
    </recommendedName>
</protein>
<dbReference type="KEGG" id="sdr:SCD_n01297"/>
<dbReference type="SMART" id="SM00387">
    <property type="entry name" value="HATPase_c"/>
    <property type="match status" value="1"/>
</dbReference>
<dbReference type="Proteomes" id="UP000015559">
    <property type="component" value="Chromosome"/>
</dbReference>
<evidence type="ECO:0000259" key="8">
    <source>
        <dbReference type="PROSITE" id="PS50109"/>
    </source>
</evidence>
<keyword evidence="7" id="KW-1133">Transmembrane helix</keyword>
<dbReference type="InterPro" id="IPR004358">
    <property type="entry name" value="Sig_transdc_His_kin-like_C"/>
</dbReference>
<evidence type="ECO:0000256" key="6">
    <source>
        <dbReference type="ARBA" id="ARBA00022840"/>
    </source>
</evidence>
<evidence type="ECO:0000256" key="4">
    <source>
        <dbReference type="ARBA" id="ARBA00022741"/>
    </source>
</evidence>
<dbReference type="GO" id="GO:0004673">
    <property type="term" value="F:protein histidine kinase activity"/>
    <property type="evidence" value="ECO:0007669"/>
    <property type="project" value="UniProtKB-EC"/>
</dbReference>
<dbReference type="InterPro" id="IPR036890">
    <property type="entry name" value="HATPase_C_sf"/>
</dbReference>
<keyword evidence="7" id="KW-0812">Transmembrane</keyword>
<dbReference type="SUPFAM" id="SSF55781">
    <property type="entry name" value="GAF domain-like"/>
    <property type="match status" value="1"/>
</dbReference>
<gene>
    <name evidence="9" type="ORF">SCD_n01297</name>
</gene>
<feature type="transmembrane region" description="Helical" evidence="7">
    <location>
        <begin position="102"/>
        <end position="121"/>
    </location>
</feature>
<evidence type="ECO:0000256" key="3">
    <source>
        <dbReference type="ARBA" id="ARBA00022679"/>
    </source>
</evidence>
<evidence type="ECO:0000256" key="2">
    <source>
        <dbReference type="ARBA" id="ARBA00012438"/>
    </source>
</evidence>
<dbReference type="PANTHER" id="PTHR44936:SF10">
    <property type="entry name" value="SENSOR PROTEIN RSTB"/>
    <property type="match status" value="1"/>
</dbReference>
<evidence type="ECO:0000313" key="10">
    <source>
        <dbReference type="Proteomes" id="UP000015559"/>
    </source>
</evidence>
<feature type="transmembrane region" description="Helical" evidence="7">
    <location>
        <begin position="36"/>
        <end position="54"/>
    </location>
</feature>
<evidence type="ECO:0000256" key="5">
    <source>
        <dbReference type="ARBA" id="ARBA00022777"/>
    </source>
</evidence>
<dbReference type="RefSeq" id="WP_009205922.1">
    <property type="nucleotide sequence ID" value="NC_022357.1"/>
</dbReference>
<comment type="catalytic activity">
    <reaction evidence="1">
        <text>ATP + protein L-histidine = ADP + protein N-phospho-L-histidine.</text>
        <dbReference type="EC" id="2.7.13.3"/>
    </reaction>
</comment>
<evidence type="ECO:0000256" key="1">
    <source>
        <dbReference type="ARBA" id="ARBA00000085"/>
    </source>
</evidence>
<dbReference type="eggNOG" id="COG2203">
    <property type="taxonomic scope" value="Bacteria"/>
</dbReference>
<feature type="transmembrane region" description="Helical" evidence="7">
    <location>
        <begin position="240"/>
        <end position="259"/>
    </location>
</feature>
<dbReference type="HOGENOM" id="CLU_024784_0_0_4"/>
<dbReference type="EC" id="2.7.13.3" evidence="2"/>
<dbReference type="PANTHER" id="PTHR44936">
    <property type="entry name" value="SENSOR PROTEIN CREC"/>
    <property type="match status" value="1"/>
</dbReference>
<feature type="domain" description="Histidine kinase" evidence="8">
    <location>
        <begin position="485"/>
        <end position="695"/>
    </location>
</feature>
<dbReference type="InterPro" id="IPR003594">
    <property type="entry name" value="HATPase_dom"/>
</dbReference>
<keyword evidence="6" id="KW-0067">ATP-binding</keyword>
<keyword evidence="4" id="KW-0547">Nucleotide-binding</keyword>
<dbReference type="InterPro" id="IPR029016">
    <property type="entry name" value="GAF-like_dom_sf"/>
</dbReference>
<dbReference type="GO" id="GO:0005524">
    <property type="term" value="F:ATP binding"/>
    <property type="evidence" value="ECO:0007669"/>
    <property type="project" value="UniProtKB-KW"/>
</dbReference>
<dbReference type="InterPro" id="IPR014265">
    <property type="entry name" value="XrtA/PrsK"/>
</dbReference>
<feature type="transmembrane region" description="Helical" evidence="7">
    <location>
        <begin position="166"/>
        <end position="187"/>
    </location>
</feature>
<feature type="transmembrane region" description="Helical" evidence="7">
    <location>
        <begin position="6"/>
        <end position="24"/>
    </location>
</feature>
<feature type="transmembrane region" description="Helical" evidence="7">
    <location>
        <begin position="265"/>
        <end position="287"/>
    </location>
</feature>
<feature type="transmembrane region" description="Helical" evidence="7">
    <location>
        <begin position="74"/>
        <end position="90"/>
    </location>
</feature>
<evidence type="ECO:0000313" key="9">
    <source>
        <dbReference type="EMBL" id="BAN35124.1"/>
    </source>
</evidence>
<dbReference type="InterPro" id="IPR005467">
    <property type="entry name" value="His_kinase_dom"/>
</dbReference>
<dbReference type="Pfam" id="PF02518">
    <property type="entry name" value="HATPase_c"/>
    <property type="match status" value="1"/>
</dbReference>
<reference evidence="9 10" key="1">
    <citation type="journal article" date="2012" name="Appl. Environ. Microbiol.">
        <title>Draft genome sequence of a psychrotolerant sulfur-oxidizing bacterium, Sulfuricella denitrificans skB26, and proteomic insights into cold adaptation.</title>
        <authorList>
            <person name="Watanabe T."/>
            <person name="Kojima H."/>
            <person name="Fukui M."/>
        </authorList>
    </citation>
    <scope>NUCLEOTIDE SEQUENCE [LARGE SCALE GENOMIC DNA]</scope>
    <source>
        <strain evidence="10">skB26</strain>
    </source>
</reference>
<dbReference type="PROSITE" id="PS50109">
    <property type="entry name" value="HIS_KIN"/>
    <property type="match status" value="1"/>
</dbReference>
<dbReference type="OrthoDB" id="9785691at2"/>
<keyword evidence="3" id="KW-0808">Transferase</keyword>
<dbReference type="STRING" id="1163617.SCD_n01297"/>
<feature type="transmembrane region" description="Helical" evidence="7">
    <location>
        <begin position="133"/>
        <end position="154"/>
    </location>
</feature>